<geneLocation type="plasmid" evidence="2">
    <name>pepi0076a-1</name>
</geneLocation>
<dbReference type="EMBL" id="CP047364">
    <property type="protein sequence ID" value="QIH79470.1"/>
    <property type="molecule type" value="Genomic_DNA"/>
</dbReference>
<sequence length="350" mass="40538">MTRAYLNELEKRRITEIDGERYAIDDNGEIIYNYRVTRTLTPKQYETFSKEKQKEIAPLHSEFIEDQQAGVSESYFIFMIYEPAKKFLSEYPKMKKGDYSRLVYLATFLQLNNTRIKLNRKSYAKKTDIKTMLDIPERTARDFLNRAIDSGIIFIDSNGYVNISNHVFKNGSVGRTTKTRHFAKLYVQNTRALYRAFKDAKNVAKIDTLYSLIPFLDLNHNVLCENANENITDVTDLIPLTADRMCEILGVKDSRYLTKVLNALKVTIDDITYSLTGELKTHGTDTTIYVINPFFIYRGDNASWLRTESHLLFKTEYLIQAKAKGKLEESSVFLTEYMHMLTSIDESISA</sequence>
<evidence type="ECO:0000313" key="1">
    <source>
        <dbReference type="EMBL" id="QIH79470.1"/>
    </source>
</evidence>
<keyword evidence="1" id="KW-0614">Plasmid</keyword>
<dbReference type="Proteomes" id="UP000501122">
    <property type="component" value="Plasmid pEpi0076A-1"/>
</dbReference>
<accession>A0AAE6X529</accession>
<proteinExistence type="predicted"/>
<dbReference type="RefSeq" id="WP_164954101.1">
    <property type="nucleotide sequence ID" value="NZ_CP047364.1"/>
</dbReference>
<gene>
    <name evidence="1" type="ORF">GTN30_12655</name>
</gene>
<name>A0AAE6X529_9STAP</name>
<organism evidence="1 2">
    <name type="scientific">Macrococcoides canis</name>
    <dbReference type="NCBI Taxonomy" id="1855823"/>
    <lineage>
        <taxon>Bacteria</taxon>
        <taxon>Bacillati</taxon>
        <taxon>Bacillota</taxon>
        <taxon>Bacilli</taxon>
        <taxon>Bacillales</taxon>
        <taxon>Staphylococcaceae</taxon>
        <taxon>Macrococcoides</taxon>
    </lineage>
</organism>
<protein>
    <submittedName>
        <fullName evidence="1">Uncharacterized protein</fullName>
    </submittedName>
</protein>
<dbReference type="AlphaFoldDB" id="A0AAE6X529"/>
<reference evidence="1" key="1">
    <citation type="journal article" date="2020" name="Antimicrob. Agents Chemother.">
        <title>The novel macrolide resistance genes mef(D), msr(F) and msr(H) are present on resistance islands in Macrococcus canis, Macrococcus caseolyticus and Staphylococcus aureus.</title>
        <authorList>
            <person name="Schwendener S."/>
            <person name="Dona V."/>
            <person name="Perreten V."/>
        </authorList>
    </citation>
    <scope>NUCLEOTIDE SEQUENCE</scope>
    <source>
        <strain evidence="1">Epi0076A</strain>
        <plasmid evidence="1">pEpi0076A-1</plasmid>
    </source>
</reference>
<evidence type="ECO:0000313" key="2">
    <source>
        <dbReference type="Proteomes" id="UP000501122"/>
    </source>
</evidence>